<dbReference type="PIRSF" id="PIRSF001434">
    <property type="entry name" value="CGS"/>
    <property type="match status" value="1"/>
</dbReference>
<comment type="caution">
    <text evidence="4">The sequence shown here is derived from an EMBL/GenBank/DDBJ whole genome shotgun (WGS) entry which is preliminary data.</text>
</comment>
<dbReference type="Proteomes" id="UP001162836">
    <property type="component" value="Unassembled WGS sequence"/>
</dbReference>
<dbReference type="InterPro" id="IPR015421">
    <property type="entry name" value="PyrdxlP-dep_Trfase_major"/>
</dbReference>
<evidence type="ECO:0000313" key="4">
    <source>
        <dbReference type="EMBL" id="MCD4838759.1"/>
    </source>
</evidence>
<reference evidence="4 5" key="1">
    <citation type="journal article" date="2023" name="Antonie Van Leeuwenhoek">
        <title>Unveiling the genomic potential of a novel thermostable glycoside hydrolases producing Neobacillus sedimentimangrovi UE25.</title>
        <authorList>
            <person name="Ejaz U."/>
            <person name="Saleem F."/>
            <person name="Rashid R."/>
            <person name="Hasan K.A."/>
            <person name="Syed M.N."/>
            <person name="Sohail M."/>
        </authorList>
    </citation>
    <scope>NUCLEOTIDE SEQUENCE [LARGE SCALE GENOMIC DNA]</scope>
    <source>
        <strain evidence="4 5">UE25</strain>
    </source>
</reference>
<comment type="cofactor">
    <cofactor evidence="1 3">
        <name>pyridoxal 5'-phosphate</name>
        <dbReference type="ChEBI" id="CHEBI:597326"/>
    </cofactor>
</comment>
<organism evidence="4 5">
    <name type="scientific">Neobacillus sedimentimangrovi</name>
    <dbReference type="NCBI Taxonomy" id="2699460"/>
    <lineage>
        <taxon>Bacteria</taxon>
        <taxon>Bacillati</taxon>
        <taxon>Bacillota</taxon>
        <taxon>Bacilli</taxon>
        <taxon>Bacillales</taxon>
        <taxon>Bacillaceae</taxon>
        <taxon>Neobacillus</taxon>
    </lineage>
</organism>
<keyword evidence="5" id="KW-1185">Reference proteome</keyword>
<dbReference type="InterPro" id="IPR015424">
    <property type="entry name" value="PyrdxlP-dep_Trfase"/>
</dbReference>
<dbReference type="NCBIfam" id="NF006097">
    <property type="entry name" value="PRK08249.1"/>
    <property type="match status" value="1"/>
</dbReference>
<sequence>MTQVKMGTKAVWAGEKEYLVHGATQVPVVLSVAYGYEDMDEWYEVAIGNKKGHIYGRNTNPTVQAFEDKVKTLEGAEAATSFSTGMAAISNTLSTFLVPGDRIVSIKDTYGGTNKIFTEFLPRQEVEVVLCETGNHEEIEREVAKGCKILYLETPTNPTVKITDIERMAKAGHAAGALVVVDNTFATPMNQNPLALGADLVIHSATKFLGGHADALGGVVCGSKELVEKIYHYREINGATMDPMAAYLILRGMKTLHLRIRQQCKNALALAKYLQTKDIVEGVYYPGLETHPNHEIAKKQMKNFGGMLSFSVKGGMDTVRHLLPKLQFVNRAANLGAVETTVGPARTTSHVECTPEERAAMGIPEGLIRVSCGIEEIEDIIADFEQAFKHAEDAIKVK</sequence>
<dbReference type="InterPro" id="IPR015422">
    <property type="entry name" value="PyrdxlP-dep_Trfase_small"/>
</dbReference>
<evidence type="ECO:0000256" key="1">
    <source>
        <dbReference type="ARBA" id="ARBA00001933"/>
    </source>
</evidence>
<comment type="similarity">
    <text evidence="3">Belongs to the trans-sulfuration enzymes family.</text>
</comment>
<dbReference type="SUPFAM" id="SSF53383">
    <property type="entry name" value="PLP-dependent transferases"/>
    <property type="match status" value="1"/>
</dbReference>
<dbReference type="CDD" id="cd00614">
    <property type="entry name" value="CGS_like"/>
    <property type="match status" value="1"/>
</dbReference>
<dbReference type="RefSeq" id="WP_231314711.1">
    <property type="nucleotide sequence ID" value="NZ_JAJODE010000016.1"/>
</dbReference>
<dbReference type="EMBL" id="JAJODE010000016">
    <property type="protein sequence ID" value="MCD4838759.1"/>
    <property type="molecule type" value="Genomic_DNA"/>
</dbReference>
<gene>
    <name evidence="4" type="ORF">LRS37_07695</name>
</gene>
<keyword evidence="2 3" id="KW-0663">Pyridoxal phosphate</keyword>
<evidence type="ECO:0000256" key="3">
    <source>
        <dbReference type="RuleBase" id="RU362118"/>
    </source>
</evidence>
<accession>A0ABS8QHL7</accession>
<dbReference type="InterPro" id="IPR000277">
    <property type="entry name" value="Cys/Met-Metab_PyrdxlP-dep_enz"/>
</dbReference>
<dbReference type="PANTHER" id="PTHR11808">
    <property type="entry name" value="TRANS-SULFURATION ENZYME FAMILY MEMBER"/>
    <property type="match status" value="1"/>
</dbReference>
<protein>
    <submittedName>
        <fullName evidence="4">Cystathionine gamma-synthase family protein</fullName>
    </submittedName>
</protein>
<name>A0ABS8QHL7_9BACI</name>
<proteinExistence type="inferred from homology"/>
<dbReference type="PANTHER" id="PTHR11808:SF80">
    <property type="entry name" value="CYSTATHIONINE GAMMA-LYASE"/>
    <property type="match status" value="1"/>
</dbReference>
<dbReference type="Gene3D" id="3.90.1150.10">
    <property type="entry name" value="Aspartate Aminotransferase, domain 1"/>
    <property type="match status" value="1"/>
</dbReference>
<dbReference type="Gene3D" id="3.40.640.10">
    <property type="entry name" value="Type I PLP-dependent aspartate aminotransferase-like (Major domain)"/>
    <property type="match status" value="1"/>
</dbReference>
<dbReference type="Pfam" id="PF01053">
    <property type="entry name" value="Cys_Met_Meta_PP"/>
    <property type="match status" value="1"/>
</dbReference>
<evidence type="ECO:0000313" key="5">
    <source>
        <dbReference type="Proteomes" id="UP001162836"/>
    </source>
</evidence>
<evidence type="ECO:0000256" key="2">
    <source>
        <dbReference type="ARBA" id="ARBA00022898"/>
    </source>
</evidence>